<dbReference type="Proteomes" id="UP000189274">
    <property type="component" value="Unassembled WGS sequence"/>
</dbReference>
<comment type="caution">
    <text evidence="6">The sequence shown here is derived from an EMBL/GenBank/DDBJ whole genome shotgun (WGS) entry which is preliminary data.</text>
</comment>
<feature type="compositionally biased region" description="Low complexity" evidence="4">
    <location>
        <begin position="834"/>
        <end position="846"/>
    </location>
</feature>
<dbReference type="AlphaFoldDB" id="A0A1V2LT52"/>
<dbReference type="EMBL" id="MQVM01000002">
    <property type="protein sequence ID" value="ONH77244.1"/>
    <property type="molecule type" value="Genomic_DNA"/>
</dbReference>
<evidence type="ECO:0000313" key="6">
    <source>
        <dbReference type="EMBL" id="ONH77244.1"/>
    </source>
</evidence>
<feature type="compositionally biased region" description="Low complexity" evidence="4">
    <location>
        <begin position="962"/>
        <end position="973"/>
    </location>
</feature>
<accession>A0A1V2LT52</accession>
<evidence type="ECO:0000256" key="2">
    <source>
        <dbReference type="ARBA" id="ARBA00044527"/>
    </source>
</evidence>
<dbReference type="GO" id="GO:0005739">
    <property type="term" value="C:mitochondrion"/>
    <property type="evidence" value="ECO:0007669"/>
    <property type="project" value="UniProtKB-SubCell"/>
</dbReference>
<protein>
    <recommendedName>
        <fullName evidence="2">Mitochondrial 15S rRNA processing factor CCM1</fullName>
    </recommendedName>
</protein>
<evidence type="ECO:0000256" key="1">
    <source>
        <dbReference type="ARBA" id="ARBA00004173"/>
    </source>
</evidence>
<dbReference type="VEuPathDB" id="FungiDB:C5L36_0B11260"/>
<dbReference type="PROSITE" id="PS51375">
    <property type="entry name" value="PPR"/>
    <property type="match status" value="1"/>
</dbReference>
<feature type="region of interest" description="Disordered" evidence="4">
    <location>
        <begin position="834"/>
        <end position="853"/>
    </location>
</feature>
<feature type="compositionally biased region" description="Low complexity" evidence="4">
    <location>
        <begin position="939"/>
        <end position="955"/>
    </location>
</feature>
<feature type="repeat" description="PPR" evidence="3">
    <location>
        <begin position="346"/>
        <end position="380"/>
    </location>
</feature>
<evidence type="ECO:0000313" key="7">
    <source>
        <dbReference type="Proteomes" id="UP000189274"/>
    </source>
</evidence>
<gene>
    <name evidence="6" type="ORF">BOH78_0625</name>
</gene>
<feature type="compositionally biased region" description="Basic and acidic residues" evidence="4">
    <location>
        <begin position="1067"/>
        <end position="1083"/>
    </location>
</feature>
<feature type="region of interest" description="Disordered" evidence="4">
    <location>
        <begin position="752"/>
        <end position="800"/>
    </location>
</feature>
<keyword evidence="5" id="KW-0812">Transmembrane</keyword>
<evidence type="ECO:0000256" key="3">
    <source>
        <dbReference type="PROSITE-ProRule" id="PRU00708"/>
    </source>
</evidence>
<keyword evidence="5" id="KW-1133">Transmembrane helix</keyword>
<reference evidence="7" key="1">
    <citation type="journal article" date="2017" name="Genome Announc.">
        <title>Genome sequences of Cyberlindnera fabianii 65, Pichia kudriavzevii 129, and Saccharomyces cerevisiae 131 isolated from fermented masau fruits in Zimbabwe.</title>
        <authorList>
            <person name="van Rijswijck I.M.H."/>
            <person name="Derks M.F.L."/>
            <person name="Abee T."/>
            <person name="de Ridder D."/>
            <person name="Smid E.J."/>
        </authorList>
    </citation>
    <scope>NUCLEOTIDE SEQUENCE [LARGE SCALE GENOMIC DNA]</scope>
    <source>
        <strain evidence="7">129</strain>
    </source>
</reference>
<feature type="compositionally biased region" description="Basic and acidic residues" evidence="4">
    <location>
        <begin position="783"/>
        <end position="800"/>
    </location>
</feature>
<dbReference type="PANTHER" id="PTHR46862:SF3">
    <property type="entry name" value="OS07G0661900 PROTEIN"/>
    <property type="match status" value="1"/>
</dbReference>
<organism evidence="6 7">
    <name type="scientific">Pichia kudriavzevii</name>
    <name type="common">Yeast</name>
    <name type="synonym">Issatchenkia orientalis</name>
    <dbReference type="NCBI Taxonomy" id="4909"/>
    <lineage>
        <taxon>Eukaryota</taxon>
        <taxon>Fungi</taxon>
        <taxon>Dikarya</taxon>
        <taxon>Ascomycota</taxon>
        <taxon>Saccharomycotina</taxon>
        <taxon>Pichiomycetes</taxon>
        <taxon>Pichiales</taxon>
        <taxon>Pichiaceae</taxon>
        <taxon>Pichia</taxon>
    </lineage>
</organism>
<feature type="transmembrane region" description="Helical" evidence="5">
    <location>
        <begin position="702"/>
        <end position="724"/>
    </location>
</feature>
<proteinExistence type="predicted"/>
<dbReference type="VEuPathDB" id="FungiDB:C5L36_0B11250"/>
<comment type="subcellular location">
    <subcellularLocation>
        <location evidence="1">Mitochondrion</location>
    </subcellularLocation>
</comment>
<feature type="region of interest" description="Disordered" evidence="4">
    <location>
        <begin position="1"/>
        <end position="21"/>
    </location>
</feature>
<evidence type="ECO:0000256" key="4">
    <source>
        <dbReference type="SAM" id="MobiDB-lite"/>
    </source>
</evidence>
<evidence type="ECO:0000256" key="5">
    <source>
        <dbReference type="SAM" id="Phobius"/>
    </source>
</evidence>
<feature type="region of interest" description="Disordered" evidence="4">
    <location>
        <begin position="44"/>
        <end position="68"/>
    </location>
</feature>
<dbReference type="InterPro" id="IPR002885">
    <property type="entry name" value="PPR_rpt"/>
</dbReference>
<dbReference type="PANTHER" id="PTHR46862">
    <property type="entry name" value="OS07G0661900 PROTEIN"/>
    <property type="match status" value="1"/>
</dbReference>
<dbReference type="InterPro" id="IPR011990">
    <property type="entry name" value="TPR-like_helical_dom_sf"/>
</dbReference>
<name>A0A1V2LT52_PICKU</name>
<keyword evidence="5" id="KW-0472">Membrane</keyword>
<sequence length="1083" mass="122438">MSQISNLRHKKENIDTKDLNRVNSRLNEQLLALEKMTKEVKMEIQKKKEEKQKVDLSNELGHKGSDEATEKDIDEVFDALGISSQEQTVEEKLQIGDSSMADSPSSRLDLNNCDDLMTLFPSPKPYVPLPGSITKILTTEQISNITQRETARWEPVIDAILQSSVCDPLSETLVDEPFTGFDFHKLVSVIPRKDKIPIVEKLHELALTSGVLWGDVRVLNDLLALCNLLPKGKAKTIVDLLLKDVDLGEQNDKKETANVTTRDEPIKANITTKSILLNHYARLGDVVSVRKYVSELNQLPKDKNPMMNSPIIYTSIMQMYIRLDNYELAKQTFDTMKFLSLSTSPSPHTYTSMILLDTLHNNIEHGISVHEEMQEKDIKPEPEALLALAKGCGARRGLVSQGWNYIIQYYENGYPVDSQVMEIMMYLAYVDGDLPFVRGIWMNICETNTKLAGNIQLPHPRATKWLFNAYYKVGDIMDAAKGGKTHTPVGIVDSRVRAIRTKVLELTSFDFHSNSPPLLPLIDFDGSNTKLMLSEAHAIWRYILDLDVKGSYISESLVEAYLYIVGRYGLLETFESEWNRLTYFDTSSLQGEVINIEEPDGSDAVDIENETDRNNTSTTSVNPIESAFSHLPMGKLPRNDRFYNMAMHVARHQASLAFAQKIWTERGSFRKSESFQRLTPAQQDVADFKAETSQTMFSTTGLAVGLAIGVPTFVCLVVAGAFWYRQRLHYQKDLELHKDVDDYDEINDLDLDNMMASPRKQRQRHYSKERTPVDDEDSGSRNSESRRDINSNRRSYESEGNRFDEVNGEFVIKNGNYNIRKTSKIMGLRLVSKNNEGGNKNSNGVETPGSKLSLATKNDNNFKTYYESMIPVFDGNTHAEESSSTFNEKDLKMNPAMTPSKVNNHQSHSSMDLYKLLQEDSPIFPRAMVNSSSLGDFTSPLKKSSDKSLSIASGSPVKSKGVENSNVNNHNVNFTADTESLPKSEPFHVSPFDTPPARKKLILNLEDNSSYEQDDINIESNAESGSDDMHDAPYSRHASPSKGNLHRRNKSADSYQVLEDEENLAEQTHDRKRKEWLDTYRKL</sequence>
<dbReference type="Gene3D" id="1.25.40.10">
    <property type="entry name" value="Tetratricopeptide repeat domain"/>
    <property type="match status" value="1"/>
</dbReference>
<feature type="region of interest" description="Disordered" evidence="4">
    <location>
        <begin position="937"/>
        <end position="995"/>
    </location>
</feature>
<feature type="region of interest" description="Disordered" evidence="4">
    <location>
        <begin position="1020"/>
        <end position="1083"/>
    </location>
</feature>